<evidence type="ECO:0000256" key="2">
    <source>
        <dbReference type="ARBA" id="ARBA00013194"/>
    </source>
</evidence>
<evidence type="ECO:0000256" key="4">
    <source>
        <dbReference type="ARBA" id="ARBA00023110"/>
    </source>
</evidence>
<dbReference type="EC" id="5.2.1.8" evidence="2 7"/>
<evidence type="ECO:0000259" key="8">
    <source>
        <dbReference type="PROSITE" id="PS50072"/>
    </source>
</evidence>
<keyword evidence="10" id="KW-1185">Reference proteome</keyword>
<dbReference type="GO" id="GO:0006457">
    <property type="term" value="P:protein folding"/>
    <property type="evidence" value="ECO:0007669"/>
    <property type="project" value="InterPro"/>
</dbReference>
<comment type="caution">
    <text evidence="9">The sequence shown here is derived from an EMBL/GenBank/DDBJ whole genome shotgun (WGS) entry which is preliminary data.</text>
</comment>
<dbReference type="Proteomes" id="UP000807306">
    <property type="component" value="Unassembled WGS sequence"/>
</dbReference>
<accession>A0A9P6JLM5</accession>
<dbReference type="PANTHER" id="PTHR11071">
    <property type="entry name" value="PEPTIDYL-PROLYL CIS-TRANS ISOMERASE"/>
    <property type="match status" value="1"/>
</dbReference>
<organism evidence="9 10">
    <name type="scientific">Crepidotus variabilis</name>
    <dbReference type="NCBI Taxonomy" id="179855"/>
    <lineage>
        <taxon>Eukaryota</taxon>
        <taxon>Fungi</taxon>
        <taxon>Dikarya</taxon>
        <taxon>Basidiomycota</taxon>
        <taxon>Agaricomycotina</taxon>
        <taxon>Agaricomycetes</taxon>
        <taxon>Agaricomycetidae</taxon>
        <taxon>Agaricales</taxon>
        <taxon>Agaricineae</taxon>
        <taxon>Crepidotaceae</taxon>
        <taxon>Crepidotus</taxon>
    </lineage>
</organism>
<gene>
    <name evidence="9" type="ORF">CPB83DRAFT_859589</name>
</gene>
<dbReference type="Pfam" id="PF00160">
    <property type="entry name" value="Pro_isomerase"/>
    <property type="match status" value="1"/>
</dbReference>
<keyword evidence="4 7" id="KW-0697">Rotamase</keyword>
<evidence type="ECO:0000313" key="9">
    <source>
        <dbReference type="EMBL" id="KAF9525452.1"/>
    </source>
</evidence>
<dbReference type="PROSITE" id="PS00170">
    <property type="entry name" value="CSA_PPIASE_1"/>
    <property type="match status" value="1"/>
</dbReference>
<dbReference type="EMBL" id="MU157884">
    <property type="protein sequence ID" value="KAF9525452.1"/>
    <property type="molecule type" value="Genomic_DNA"/>
</dbReference>
<keyword evidence="5 7" id="KW-0413">Isomerase</keyword>
<sequence>MADVYFDISVNDEEAGRIRFKLYDDVVPKTARNFRELATGQHGFGYAGSKFHRIIPNFMLQGGDFTNGNGTGGKSIYGGKFEDENFTVKHSRPGLLSMANAGKNTNGSQFFITTVAATWLDGAHVVYGEVVEGFDLVKTLEAVGTASGTPKKTVKIVRSGVV</sequence>
<dbReference type="PROSITE" id="PS50072">
    <property type="entry name" value="CSA_PPIASE_2"/>
    <property type="match status" value="1"/>
</dbReference>
<dbReference type="InterPro" id="IPR024936">
    <property type="entry name" value="Cyclophilin-type_PPIase"/>
</dbReference>
<evidence type="ECO:0000313" key="10">
    <source>
        <dbReference type="Proteomes" id="UP000807306"/>
    </source>
</evidence>
<feature type="domain" description="PPIase cyclophilin-type" evidence="8">
    <location>
        <begin position="5"/>
        <end position="161"/>
    </location>
</feature>
<comment type="catalytic activity">
    <reaction evidence="1 7">
        <text>[protein]-peptidylproline (omega=180) = [protein]-peptidylproline (omega=0)</text>
        <dbReference type="Rhea" id="RHEA:16237"/>
        <dbReference type="Rhea" id="RHEA-COMP:10747"/>
        <dbReference type="Rhea" id="RHEA-COMP:10748"/>
        <dbReference type="ChEBI" id="CHEBI:83833"/>
        <dbReference type="ChEBI" id="CHEBI:83834"/>
        <dbReference type="EC" id="5.2.1.8"/>
    </reaction>
</comment>
<dbReference type="PIRSF" id="PIRSF001467">
    <property type="entry name" value="Peptidylpro_ismrse"/>
    <property type="match status" value="1"/>
</dbReference>
<protein>
    <recommendedName>
        <fullName evidence="3 7">Peptidyl-prolyl cis-trans isomerase</fullName>
        <shortName evidence="7">PPIase</shortName>
        <ecNumber evidence="2 7">5.2.1.8</ecNumber>
    </recommendedName>
</protein>
<dbReference type="InterPro" id="IPR020892">
    <property type="entry name" value="Cyclophilin-type_PPIase_CS"/>
</dbReference>
<evidence type="ECO:0000256" key="3">
    <source>
        <dbReference type="ARBA" id="ARBA00021047"/>
    </source>
</evidence>
<comment type="function">
    <text evidence="7">PPIases accelerate the folding of proteins. It catalyzes the cis-trans isomerization of proline imidic peptide bonds in oligopeptides.</text>
</comment>
<dbReference type="SUPFAM" id="SSF50891">
    <property type="entry name" value="Cyclophilin-like"/>
    <property type="match status" value="1"/>
</dbReference>
<dbReference type="GO" id="GO:0005737">
    <property type="term" value="C:cytoplasm"/>
    <property type="evidence" value="ECO:0007669"/>
    <property type="project" value="TreeGrafter"/>
</dbReference>
<evidence type="ECO:0000256" key="6">
    <source>
        <dbReference type="ARBA" id="ARBA00037940"/>
    </source>
</evidence>
<evidence type="ECO:0000256" key="5">
    <source>
        <dbReference type="ARBA" id="ARBA00023235"/>
    </source>
</evidence>
<evidence type="ECO:0000256" key="7">
    <source>
        <dbReference type="RuleBase" id="RU363019"/>
    </source>
</evidence>
<comment type="similarity">
    <text evidence="6">Belongs to the cyclophilin-type PPIase family. PPIase A subfamily.</text>
</comment>
<name>A0A9P6JLM5_9AGAR</name>
<dbReference type="InterPro" id="IPR002130">
    <property type="entry name" value="Cyclophilin-type_PPIase_dom"/>
</dbReference>
<dbReference type="FunFam" id="2.40.100.10:FF:000013">
    <property type="entry name" value="Peptidyl-prolyl cis-trans isomerase"/>
    <property type="match status" value="1"/>
</dbReference>
<dbReference type="PRINTS" id="PR00153">
    <property type="entry name" value="CSAPPISMRASE"/>
</dbReference>
<reference evidence="9" key="1">
    <citation type="submission" date="2020-11" db="EMBL/GenBank/DDBJ databases">
        <authorList>
            <consortium name="DOE Joint Genome Institute"/>
            <person name="Ahrendt S."/>
            <person name="Riley R."/>
            <person name="Andreopoulos W."/>
            <person name="Labutti K."/>
            <person name="Pangilinan J."/>
            <person name="Ruiz-Duenas F.J."/>
            <person name="Barrasa J.M."/>
            <person name="Sanchez-Garcia M."/>
            <person name="Camarero S."/>
            <person name="Miyauchi S."/>
            <person name="Serrano A."/>
            <person name="Linde D."/>
            <person name="Babiker R."/>
            <person name="Drula E."/>
            <person name="Ayuso-Fernandez I."/>
            <person name="Pacheco R."/>
            <person name="Padilla G."/>
            <person name="Ferreira P."/>
            <person name="Barriuso J."/>
            <person name="Kellner H."/>
            <person name="Castanera R."/>
            <person name="Alfaro M."/>
            <person name="Ramirez L."/>
            <person name="Pisabarro A.G."/>
            <person name="Kuo A."/>
            <person name="Tritt A."/>
            <person name="Lipzen A."/>
            <person name="He G."/>
            <person name="Yan M."/>
            <person name="Ng V."/>
            <person name="Cullen D."/>
            <person name="Martin F."/>
            <person name="Rosso M.-N."/>
            <person name="Henrissat B."/>
            <person name="Hibbett D."/>
            <person name="Martinez A.T."/>
            <person name="Grigoriev I.V."/>
        </authorList>
    </citation>
    <scope>NUCLEOTIDE SEQUENCE</scope>
    <source>
        <strain evidence="9">CBS 506.95</strain>
    </source>
</reference>
<dbReference type="Gene3D" id="2.40.100.10">
    <property type="entry name" value="Cyclophilin-like"/>
    <property type="match status" value="1"/>
</dbReference>
<dbReference type="OrthoDB" id="193499at2759"/>
<dbReference type="GO" id="GO:0003755">
    <property type="term" value="F:peptidyl-prolyl cis-trans isomerase activity"/>
    <property type="evidence" value="ECO:0007669"/>
    <property type="project" value="UniProtKB-UniRule"/>
</dbReference>
<dbReference type="AlphaFoldDB" id="A0A9P6JLM5"/>
<evidence type="ECO:0000256" key="1">
    <source>
        <dbReference type="ARBA" id="ARBA00000971"/>
    </source>
</evidence>
<dbReference type="InterPro" id="IPR029000">
    <property type="entry name" value="Cyclophilin-like_dom_sf"/>
</dbReference>
<proteinExistence type="inferred from homology"/>
<dbReference type="GO" id="GO:0016018">
    <property type="term" value="F:cyclosporin A binding"/>
    <property type="evidence" value="ECO:0007669"/>
    <property type="project" value="TreeGrafter"/>
</dbReference>
<dbReference type="PANTHER" id="PTHR11071:SF561">
    <property type="entry name" value="PEPTIDYL-PROLYL CIS-TRANS ISOMERASE D-RELATED"/>
    <property type="match status" value="1"/>
</dbReference>